<dbReference type="Gene3D" id="3.30.1060.10">
    <property type="entry name" value="Peptide methionine sulphoxide reductase MsrA"/>
    <property type="match status" value="1"/>
</dbReference>
<dbReference type="HAMAP" id="MF_01401">
    <property type="entry name" value="MsrA"/>
    <property type="match status" value="1"/>
</dbReference>
<dbReference type="PANTHER" id="PTHR43774">
    <property type="entry name" value="PEPTIDE METHIONINE SULFOXIDE REDUCTASE"/>
    <property type="match status" value="1"/>
</dbReference>
<evidence type="ECO:0000256" key="2">
    <source>
        <dbReference type="ARBA" id="ARBA00023002"/>
    </source>
</evidence>
<comment type="caution">
    <text evidence="4">The sequence shown here is derived from an EMBL/GenBank/DDBJ whole genome shotgun (WGS) entry which is preliminary data.</text>
</comment>
<reference evidence="4" key="1">
    <citation type="submission" date="2019-08" db="EMBL/GenBank/DDBJ databases">
        <authorList>
            <person name="Kucharzyk K."/>
            <person name="Murdoch R.W."/>
            <person name="Higgins S."/>
            <person name="Loffler F."/>
        </authorList>
    </citation>
    <scope>NUCLEOTIDE SEQUENCE</scope>
</reference>
<accession>A0A644SYJ2</accession>
<proteinExistence type="inferred from homology"/>
<gene>
    <name evidence="4" type="primary">msrA_2</name>
    <name evidence="4" type="ORF">SDC9_05323</name>
</gene>
<dbReference type="PANTHER" id="PTHR43774:SF1">
    <property type="entry name" value="PEPTIDE METHIONINE SULFOXIDE REDUCTASE MSRA 2"/>
    <property type="match status" value="1"/>
</dbReference>
<name>A0A644SYJ2_9ZZZZ</name>
<dbReference type="InterPro" id="IPR036509">
    <property type="entry name" value="Met_Sox_Rdtase_MsrA_sf"/>
</dbReference>
<dbReference type="AlphaFoldDB" id="A0A644SYJ2"/>
<dbReference type="GO" id="GO:0008113">
    <property type="term" value="F:peptide-methionine (S)-S-oxide reductase activity"/>
    <property type="evidence" value="ECO:0007669"/>
    <property type="project" value="UniProtKB-EC"/>
</dbReference>
<dbReference type="InterPro" id="IPR002569">
    <property type="entry name" value="Met_Sox_Rdtase_MsrA_dom"/>
</dbReference>
<dbReference type="SUPFAM" id="SSF55068">
    <property type="entry name" value="Peptide methionine sulfoxide reductase"/>
    <property type="match status" value="1"/>
</dbReference>
<dbReference type="EMBL" id="VSSQ01000010">
    <property type="protein sequence ID" value="MPL59768.1"/>
    <property type="molecule type" value="Genomic_DNA"/>
</dbReference>
<sequence length="253" mass="28076">MKKLIIITGLGLLILVPAILVFSQNSTPGESKSPSELLPAPSRNPLGINQEELVKNDQSAAPWAASPPFSSHDFFKPLPLTAKEGEEIAVLAGGCFWCLEAVFENIPGVIDVVSGYSGGDKDRPSYDFVSTGRSGHAEAVWIRFDSSRVSYDDLLKYFWKIHDPTTKDRQGYDVGPQYRSAVFFTSEAQKETALASIKKQQSWWPAPIVTELQPATKFWIAEESHQDFYRRNPNYGYCAVVIAPKLQKTGFGK</sequence>
<keyword evidence="2 4" id="KW-0560">Oxidoreductase</keyword>
<dbReference type="NCBIfam" id="TIGR00401">
    <property type="entry name" value="msrA"/>
    <property type="match status" value="1"/>
</dbReference>
<protein>
    <recommendedName>
        <fullName evidence="1">peptide-methionine (S)-S-oxide reductase</fullName>
        <ecNumber evidence="1">1.8.4.11</ecNumber>
    </recommendedName>
</protein>
<evidence type="ECO:0000259" key="3">
    <source>
        <dbReference type="Pfam" id="PF01625"/>
    </source>
</evidence>
<feature type="domain" description="Peptide methionine sulphoxide reductase MsrA" evidence="3">
    <location>
        <begin position="89"/>
        <end position="238"/>
    </location>
</feature>
<evidence type="ECO:0000313" key="4">
    <source>
        <dbReference type="EMBL" id="MPL59768.1"/>
    </source>
</evidence>
<dbReference type="Pfam" id="PF01625">
    <property type="entry name" value="PMSR"/>
    <property type="match status" value="1"/>
</dbReference>
<dbReference type="EC" id="1.8.4.11" evidence="1"/>
<organism evidence="4">
    <name type="scientific">bioreactor metagenome</name>
    <dbReference type="NCBI Taxonomy" id="1076179"/>
    <lineage>
        <taxon>unclassified sequences</taxon>
        <taxon>metagenomes</taxon>
        <taxon>ecological metagenomes</taxon>
    </lineage>
</organism>
<evidence type="ECO:0000256" key="1">
    <source>
        <dbReference type="ARBA" id="ARBA00012502"/>
    </source>
</evidence>